<dbReference type="InterPro" id="IPR004518">
    <property type="entry name" value="MazG-like_dom"/>
</dbReference>
<accession>A0A2H1JC07</accession>
<dbReference type="GO" id="GO:0036220">
    <property type="term" value="F:ITP diphosphatase activity"/>
    <property type="evidence" value="ECO:0007669"/>
    <property type="project" value="UniProtKB-EC"/>
</dbReference>
<dbReference type="SUPFAM" id="SSF101386">
    <property type="entry name" value="all-alpha NTP pyrophosphatases"/>
    <property type="match status" value="1"/>
</dbReference>
<dbReference type="PANTHER" id="PTHR30522:SF0">
    <property type="entry name" value="NUCLEOSIDE TRIPHOSPHATE PYROPHOSPHOHYDROLASE"/>
    <property type="match status" value="1"/>
</dbReference>
<dbReference type="GO" id="GO:0046061">
    <property type="term" value="P:dATP catabolic process"/>
    <property type="evidence" value="ECO:0007669"/>
    <property type="project" value="TreeGrafter"/>
</dbReference>
<dbReference type="EMBL" id="FXZA01000012">
    <property type="protein sequence ID" value="SMX84901.1"/>
    <property type="molecule type" value="Genomic_DNA"/>
</dbReference>
<sequence>MGERDEQGTDRIGPSQAEPRLQPVIDAMATLRRRCPWSSRQDHQSLEKYAREETDELIDALEDFTTAPTPENRAAVIEELGDVFYQVLFHSALLDESSGQVYGHSLGAIIDGLEAKLIRRHPLAFTGDSGDEMASLDDVEREYRRIKAEEKAAVRDEDRTP</sequence>
<dbReference type="PANTHER" id="PTHR30522">
    <property type="entry name" value="NUCLEOSIDE TRIPHOSPHATE PYROPHOSPHOHYDROLASE"/>
    <property type="match status" value="1"/>
</dbReference>
<reference evidence="3 4" key="1">
    <citation type="submission" date="2017-03" db="EMBL/GenBank/DDBJ databases">
        <authorList>
            <person name="Afonso C.L."/>
            <person name="Miller P.J."/>
            <person name="Scott M.A."/>
            <person name="Spackman E."/>
            <person name="Goraichik I."/>
            <person name="Dimitrov K.M."/>
            <person name="Suarez D.L."/>
            <person name="Swayne D.E."/>
        </authorList>
    </citation>
    <scope>NUCLEOTIDE SEQUENCE [LARGE SCALE GENOMIC DNA]</scope>
    <source>
        <strain evidence="3 4">Mu101</strain>
    </source>
</reference>
<evidence type="ECO:0000313" key="4">
    <source>
        <dbReference type="Proteomes" id="UP000234498"/>
    </source>
</evidence>
<feature type="region of interest" description="Disordered" evidence="1">
    <location>
        <begin position="1"/>
        <end position="22"/>
    </location>
</feature>
<dbReference type="GeneID" id="303220849"/>
<gene>
    <name evidence="3" type="ORF">BLIN101_02143</name>
</gene>
<dbReference type="GO" id="GO:0046052">
    <property type="term" value="P:UTP catabolic process"/>
    <property type="evidence" value="ECO:0007669"/>
    <property type="project" value="TreeGrafter"/>
</dbReference>
<dbReference type="GO" id="GO:0046081">
    <property type="term" value="P:dUTP catabolic process"/>
    <property type="evidence" value="ECO:0007669"/>
    <property type="project" value="TreeGrafter"/>
</dbReference>
<proteinExistence type="predicted"/>
<dbReference type="InterPro" id="IPR011551">
    <property type="entry name" value="NTP_PyrPHydrolase_MazG"/>
</dbReference>
<dbReference type="Pfam" id="PF03819">
    <property type="entry name" value="MazG"/>
    <property type="match status" value="1"/>
</dbReference>
<dbReference type="AlphaFoldDB" id="A0A2H1JC07"/>
<evidence type="ECO:0000256" key="1">
    <source>
        <dbReference type="SAM" id="MobiDB-lite"/>
    </source>
</evidence>
<organism evidence="3 4">
    <name type="scientific">Brevibacterium linens</name>
    <dbReference type="NCBI Taxonomy" id="1703"/>
    <lineage>
        <taxon>Bacteria</taxon>
        <taxon>Bacillati</taxon>
        <taxon>Actinomycetota</taxon>
        <taxon>Actinomycetes</taxon>
        <taxon>Micrococcales</taxon>
        <taxon>Brevibacteriaceae</taxon>
        <taxon>Brevibacterium</taxon>
    </lineage>
</organism>
<dbReference type="RefSeq" id="WP_240812113.1">
    <property type="nucleotide sequence ID" value="NZ_CP026734.1"/>
</dbReference>
<evidence type="ECO:0000259" key="2">
    <source>
        <dbReference type="Pfam" id="PF03819"/>
    </source>
</evidence>
<dbReference type="GO" id="GO:0006203">
    <property type="term" value="P:dGTP catabolic process"/>
    <property type="evidence" value="ECO:0007669"/>
    <property type="project" value="TreeGrafter"/>
</dbReference>
<dbReference type="CDD" id="cd11528">
    <property type="entry name" value="NTP-PPase_MazG_Nterm"/>
    <property type="match status" value="1"/>
</dbReference>
<name>A0A2H1JC07_BRELN</name>
<dbReference type="Gene3D" id="1.10.287.1080">
    <property type="entry name" value="MazG-like"/>
    <property type="match status" value="1"/>
</dbReference>
<evidence type="ECO:0000313" key="3">
    <source>
        <dbReference type="EMBL" id="SMX84901.1"/>
    </source>
</evidence>
<dbReference type="GO" id="GO:0046076">
    <property type="term" value="P:dTTP catabolic process"/>
    <property type="evidence" value="ECO:0007669"/>
    <property type="project" value="TreeGrafter"/>
</dbReference>
<dbReference type="GO" id="GO:0046047">
    <property type="term" value="P:TTP catabolic process"/>
    <property type="evidence" value="ECO:0007669"/>
    <property type="project" value="TreeGrafter"/>
</dbReference>
<keyword evidence="3" id="KW-0378">Hydrolase</keyword>
<feature type="domain" description="NTP pyrophosphohydrolase MazG-like" evidence="2">
    <location>
        <begin position="41"/>
        <end position="124"/>
    </location>
</feature>
<dbReference type="Proteomes" id="UP000234498">
    <property type="component" value="Unassembled WGS sequence"/>
</dbReference>
<dbReference type="EC" id="3.6.1.8" evidence="3"/>
<dbReference type="InterPro" id="IPR048015">
    <property type="entry name" value="NTP-PPase_MazG-like_N"/>
</dbReference>
<dbReference type="EC" id="3.6.1.66" evidence="3"/>
<protein>
    <submittedName>
        <fullName evidence="3">MazG nucleotide pyrophosphohydrolase domain-containing protein</fullName>
        <ecNumber evidence="3">3.6.1.66</ecNumber>
        <ecNumber evidence="3">3.6.1.8</ecNumber>
    </submittedName>
</protein>
<dbReference type="GO" id="GO:0047693">
    <property type="term" value="F:ATP diphosphatase activity"/>
    <property type="evidence" value="ECO:0007669"/>
    <property type="project" value="UniProtKB-EC"/>
</dbReference>